<protein>
    <submittedName>
        <fullName evidence="1">Uncharacterized protein</fullName>
    </submittedName>
</protein>
<organism evidence="1 2">
    <name type="scientific">Abeliophyllum distichum</name>
    <dbReference type="NCBI Taxonomy" id="126358"/>
    <lineage>
        <taxon>Eukaryota</taxon>
        <taxon>Viridiplantae</taxon>
        <taxon>Streptophyta</taxon>
        <taxon>Embryophyta</taxon>
        <taxon>Tracheophyta</taxon>
        <taxon>Spermatophyta</taxon>
        <taxon>Magnoliopsida</taxon>
        <taxon>eudicotyledons</taxon>
        <taxon>Gunneridae</taxon>
        <taxon>Pentapetalae</taxon>
        <taxon>asterids</taxon>
        <taxon>lamiids</taxon>
        <taxon>Lamiales</taxon>
        <taxon>Oleaceae</taxon>
        <taxon>Forsythieae</taxon>
        <taxon>Abeliophyllum</taxon>
    </lineage>
</organism>
<keyword evidence="2" id="KW-1185">Reference proteome</keyword>
<comment type="caution">
    <text evidence="1">The sequence shown here is derived from an EMBL/GenBank/DDBJ whole genome shotgun (WGS) entry which is preliminary data.</text>
</comment>
<accession>A0ABD1RGY5</accession>
<proteinExistence type="predicted"/>
<dbReference type="EMBL" id="JBFOLK010000009">
    <property type="protein sequence ID" value="KAL2487319.1"/>
    <property type="molecule type" value="Genomic_DNA"/>
</dbReference>
<evidence type="ECO:0000313" key="1">
    <source>
        <dbReference type="EMBL" id="KAL2487319.1"/>
    </source>
</evidence>
<name>A0ABD1RGY5_9LAMI</name>
<dbReference type="Proteomes" id="UP001604336">
    <property type="component" value="Unassembled WGS sequence"/>
</dbReference>
<sequence>MADVMSHGGDGAGILPHQPPRRFRCVLRFRFTMPPYYPSWTEVPEEQRARLRSIIEVHNHLKAHGPSCPYDELSAEDWQKCIDFFTSLTFVERSTKNKANWGKAKYLSLEESKSFPVTHYDEVQRDPKTQQWSSIIESFWTFHAFGDDDWVNPQAAGD</sequence>
<reference evidence="2" key="1">
    <citation type="submission" date="2024-07" db="EMBL/GenBank/DDBJ databases">
        <title>Two chromosome-level genome assemblies of Korean endemic species Abeliophyllum distichum and Forsythia ovata (Oleaceae).</title>
        <authorList>
            <person name="Jang H."/>
        </authorList>
    </citation>
    <scope>NUCLEOTIDE SEQUENCE [LARGE SCALE GENOMIC DNA]</scope>
</reference>
<evidence type="ECO:0000313" key="2">
    <source>
        <dbReference type="Proteomes" id="UP001604336"/>
    </source>
</evidence>
<dbReference type="AlphaFoldDB" id="A0ABD1RGY5"/>
<gene>
    <name evidence="1" type="ORF">Adt_32075</name>
</gene>